<comment type="caution">
    <text evidence="7">The sequence shown here is derived from an EMBL/GenBank/DDBJ whole genome shotgun (WGS) entry which is preliminary data.</text>
</comment>
<dbReference type="InterPro" id="IPR036371">
    <property type="entry name" value="TPK_B1-bd_sf"/>
</dbReference>
<protein>
    <recommendedName>
        <fullName evidence="5">Thiamine diphosphokinase</fullName>
        <ecNumber evidence="5">2.7.6.2</ecNumber>
    </recommendedName>
</protein>
<evidence type="ECO:0000256" key="1">
    <source>
        <dbReference type="ARBA" id="ARBA00022679"/>
    </source>
</evidence>
<keyword evidence="8" id="KW-1185">Reference proteome</keyword>
<dbReference type="EMBL" id="JAOUSE010000002">
    <property type="protein sequence ID" value="MCU9593134.1"/>
    <property type="molecule type" value="Genomic_DNA"/>
</dbReference>
<feature type="domain" description="Thiamin pyrophosphokinase thiamin-binding" evidence="6">
    <location>
        <begin position="144"/>
        <end position="210"/>
    </location>
</feature>
<evidence type="ECO:0000256" key="3">
    <source>
        <dbReference type="ARBA" id="ARBA00022777"/>
    </source>
</evidence>
<keyword evidence="4" id="KW-0067">ATP-binding</keyword>
<evidence type="ECO:0000256" key="2">
    <source>
        <dbReference type="ARBA" id="ARBA00022741"/>
    </source>
</evidence>
<evidence type="ECO:0000313" key="7">
    <source>
        <dbReference type="EMBL" id="MCU9593134.1"/>
    </source>
</evidence>
<dbReference type="PANTHER" id="PTHR41299">
    <property type="entry name" value="THIAMINE PYROPHOSPHOKINASE"/>
    <property type="match status" value="1"/>
</dbReference>
<dbReference type="InterPro" id="IPR006282">
    <property type="entry name" value="Thi_PPkinase"/>
</dbReference>
<dbReference type="SUPFAM" id="SSF63999">
    <property type="entry name" value="Thiamin pyrophosphokinase, catalytic domain"/>
    <property type="match status" value="1"/>
</dbReference>
<gene>
    <name evidence="7" type="ORF">OEV82_01520</name>
</gene>
<dbReference type="InterPro" id="IPR007373">
    <property type="entry name" value="Thiamin_PyroPKinase_B1-bd"/>
</dbReference>
<dbReference type="Proteomes" id="UP001208656">
    <property type="component" value="Unassembled WGS sequence"/>
</dbReference>
<name>A0ABT2WBT6_9BACI</name>
<dbReference type="InterPro" id="IPR036759">
    <property type="entry name" value="TPK_catalytic_sf"/>
</dbReference>
<organism evidence="7 8">
    <name type="scientific">Pallidibacillus thermolactis</name>
    <dbReference type="NCBI Taxonomy" id="251051"/>
    <lineage>
        <taxon>Bacteria</taxon>
        <taxon>Bacillati</taxon>
        <taxon>Bacillota</taxon>
        <taxon>Bacilli</taxon>
        <taxon>Bacillales</taxon>
        <taxon>Bacillaceae</taxon>
        <taxon>Pallidibacillus</taxon>
    </lineage>
</organism>
<accession>A0ABT2WBT6</accession>
<dbReference type="EC" id="2.7.6.2" evidence="5"/>
<dbReference type="Pfam" id="PF04263">
    <property type="entry name" value="TPK_catalytic"/>
    <property type="match status" value="1"/>
</dbReference>
<dbReference type="SMART" id="SM00983">
    <property type="entry name" value="TPK_B1_binding"/>
    <property type="match status" value="1"/>
</dbReference>
<evidence type="ECO:0000256" key="5">
    <source>
        <dbReference type="NCBIfam" id="TIGR01378"/>
    </source>
</evidence>
<dbReference type="Pfam" id="PF04265">
    <property type="entry name" value="TPK_B1_binding"/>
    <property type="match status" value="1"/>
</dbReference>
<evidence type="ECO:0000313" key="8">
    <source>
        <dbReference type="Proteomes" id="UP001208656"/>
    </source>
</evidence>
<keyword evidence="1 7" id="KW-0808">Transferase</keyword>
<keyword evidence="3" id="KW-0418">Kinase</keyword>
<evidence type="ECO:0000256" key="4">
    <source>
        <dbReference type="ARBA" id="ARBA00022840"/>
    </source>
</evidence>
<dbReference type="CDD" id="cd07995">
    <property type="entry name" value="TPK"/>
    <property type="match status" value="1"/>
</dbReference>
<dbReference type="Gene3D" id="3.40.50.10240">
    <property type="entry name" value="Thiamin pyrophosphokinase, catalytic domain"/>
    <property type="match status" value="1"/>
</dbReference>
<evidence type="ECO:0000259" key="6">
    <source>
        <dbReference type="SMART" id="SM00983"/>
    </source>
</evidence>
<dbReference type="InterPro" id="IPR007371">
    <property type="entry name" value="TPK_catalytic"/>
</dbReference>
<sequence length="217" mass="24848">MIIHIVAGGPKEYIPDLSIYKEDKNIKWIAVDRGALYLQEFSITPDEAIGDFDSMTEEELEQLRNSGLKLDQFQEEKDETDMELALHLAFEYHPEAIQIFGATGGRIDHFMANISLLYQALQSNRNIPITIIDKQNMAYMTKPGTYTIEKMVDKKYISFIPITKDVENLTLKGFKYPLENRHIFFGSTLCISNELILNHGTYSFSKGILLVIRSSDK</sequence>
<dbReference type="GO" id="GO:0004788">
    <property type="term" value="F:thiamine diphosphokinase activity"/>
    <property type="evidence" value="ECO:0007669"/>
    <property type="project" value="UniProtKB-EC"/>
</dbReference>
<dbReference type="NCBIfam" id="TIGR01378">
    <property type="entry name" value="thi_PPkinase"/>
    <property type="match status" value="1"/>
</dbReference>
<reference evidence="7 8" key="1">
    <citation type="submission" date="2022-10" db="EMBL/GenBank/DDBJ databases">
        <title>Description of Fervidibacillus gen. nov. in the family Fervidibacillaceae fam. nov. with two species, Fervidibacillus albus sp. nov., and Fervidibacillus halotolerans sp. nov., isolated from tidal flat sediments.</title>
        <authorList>
            <person name="Kwon K.K."/>
            <person name="Yang S.-H."/>
        </authorList>
    </citation>
    <scope>NUCLEOTIDE SEQUENCE [LARGE SCALE GENOMIC DNA]</scope>
    <source>
        <strain evidence="7 8">DSM 23332</strain>
    </source>
</reference>
<proteinExistence type="predicted"/>
<dbReference type="SUPFAM" id="SSF63862">
    <property type="entry name" value="Thiamin pyrophosphokinase, substrate-binding domain"/>
    <property type="match status" value="1"/>
</dbReference>
<dbReference type="InterPro" id="IPR053149">
    <property type="entry name" value="TPK"/>
</dbReference>
<keyword evidence="2" id="KW-0547">Nucleotide-binding</keyword>
<dbReference type="RefSeq" id="WP_263060775.1">
    <property type="nucleotide sequence ID" value="NZ_JAOUSE010000002.1"/>
</dbReference>
<dbReference type="PANTHER" id="PTHR41299:SF1">
    <property type="entry name" value="THIAMINE PYROPHOSPHOKINASE"/>
    <property type="match status" value="1"/>
</dbReference>